<accession>A0AAN6TQS5</accession>
<sequence>MTVQQQSRISEADEESVNALLEDYLNSSIEEEGNQQPFVAPGTQAERDRVWTAWTDFCGLTKKKHGVIDSYGAPESRRVVDPCRFWVDFAREPSALRLQAPVKAFLHTYVENSVKERVVLGPEERAMVRTLNSAYSVIEVWRRLVASADFKVLRGERAALRKAERYLEADRLFLRWEQEGERREGPAYLIVQWILLKMSPTLKLEINTLYVKVEATAADIIVLLLALYQRAEDIPASPLTRMSFHAAVLLGGTGGFRPGSLMNTLCRQYTLSVVRNPDDRTQTRIVVTPNIGRNKIKMTQMTCKYRKQKSVAYSTTLVPFPVLCLASLVITRALEMDALAISFESAHELLHRPALGRTDRIDIPWKEEFLDKPLFPLTYPQFYELWMRCLLVIGCRKTIRPYALRVGAGARMDDSLSSALRNYVMNHSGAIFETDYQTGVVRPNLAALAFGPKAVRRDETLFNDLRNMTLTRDEGAPISVSKEKIAEFQGRKDIARFRAEIQAATDQGEKNRLHRQIKSTIETCKKLQLDADRRAYFEEADRLRLRGLEPEPTPGAGGPGIAAPVAALLSRLRLQDESEPLTIDTSISELYIEAQRLHLSSIALSLPRQVPEQVAASKPQRAPQAPETAAASKPQRDSCCFVCSKGYVNRSCLTRHFRNKHLADGTFDKPFACRECKRAGATEVVVHGPAQWCNHLEHTHGLIHTPSVNPGASPRDRPSNPPLICLLCETPMASASTLLDHMNRTEIPRYRKGLSVACGACAREGQVDVKPMSIWEWLTHARAVHKWSLPHAEPCLLCGHLCTPGPGFRKHFTAQHSHGLGKPLECAACVASAMPAGGMQEIHGFEELLRHAMDKHSGPAVAGGKRKRDGNMDSELATRKRAAKQNVAYKKERSPFIVYDTDNDLCHDVIICASTVDEQQKCYLEENHMGAS</sequence>
<dbReference type="Proteomes" id="UP001302602">
    <property type="component" value="Unassembled WGS sequence"/>
</dbReference>
<name>A0AAN6TQS5_9PEZI</name>
<dbReference type="RefSeq" id="XP_062642755.1">
    <property type="nucleotide sequence ID" value="XM_062793991.1"/>
</dbReference>
<organism evidence="3 4">
    <name type="scientific">Parathielavia appendiculata</name>
    <dbReference type="NCBI Taxonomy" id="2587402"/>
    <lineage>
        <taxon>Eukaryota</taxon>
        <taxon>Fungi</taxon>
        <taxon>Dikarya</taxon>
        <taxon>Ascomycota</taxon>
        <taxon>Pezizomycotina</taxon>
        <taxon>Sordariomycetes</taxon>
        <taxon>Sordariomycetidae</taxon>
        <taxon>Sordariales</taxon>
        <taxon>Chaetomiaceae</taxon>
        <taxon>Parathielavia</taxon>
    </lineage>
</organism>
<feature type="non-terminal residue" evidence="3">
    <location>
        <position position="932"/>
    </location>
</feature>
<keyword evidence="4" id="KW-1185">Reference proteome</keyword>
<gene>
    <name evidence="3" type="ORF">N657DRAFT_650664</name>
</gene>
<keyword evidence="1" id="KW-0812">Transmembrane</keyword>
<dbReference type="PANTHER" id="PTHR37535:SF3">
    <property type="entry name" value="FLUG DOMAIN-CONTAINING PROTEIN"/>
    <property type="match status" value="1"/>
</dbReference>
<reference evidence="3" key="2">
    <citation type="submission" date="2023-05" db="EMBL/GenBank/DDBJ databases">
        <authorList>
            <consortium name="Lawrence Berkeley National Laboratory"/>
            <person name="Steindorff A."/>
            <person name="Hensen N."/>
            <person name="Bonometti L."/>
            <person name="Westerberg I."/>
            <person name="Brannstrom I.O."/>
            <person name="Guillou S."/>
            <person name="Cros-Aarteil S."/>
            <person name="Calhoun S."/>
            <person name="Haridas S."/>
            <person name="Kuo A."/>
            <person name="Mondo S."/>
            <person name="Pangilinan J."/>
            <person name="Riley R."/>
            <person name="Labutti K."/>
            <person name="Andreopoulos B."/>
            <person name="Lipzen A."/>
            <person name="Chen C."/>
            <person name="Yanf M."/>
            <person name="Daum C."/>
            <person name="Ng V."/>
            <person name="Clum A."/>
            <person name="Ohm R."/>
            <person name="Martin F."/>
            <person name="Silar P."/>
            <person name="Natvig D."/>
            <person name="Lalanne C."/>
            <person name="Gautier V."/>
            <person name="Ament-Velasquez S.L."/>
            <person name="Kruys A."/>
            <person name="Hutchinson M.I."/>
            <person name="Powell A.J."/>
            <person name="Barry K."/>
            <person name="Miller A.N."/>
            <person name="Grigoriev I.V."/>
            <person name="Debuchy R."/>
            <person name="Gladieux P."/>
            <person name="Thoren M.H."/>
            <person name="Johannesson H."/>
        </authorList>
    </citation>
    <scope>NUCLEOTIDE SEQUENCE</scope>
    <source>
        <strain evidence="3">CBS 731.68</strain>
    </source>
</reference>
<dbReference type="EMBL" id="MU853255">
    <property type="protein sequence ID" value="KAK4118982.1"/>
    <property type="molecule type" value="Genomic_DNA"/>
</dbReference>
<evidence type="ECO:0000256" key="1">
    <source>
        <dbReference type="SAM" id="Phobius"/>
    </source>
</evidence>
<feature type="domain" description="C2H2-type" evidence="2">
    <location>
        <begin position="639"/>
        <end position="661"/>
    </location>
</feature>
<dbReference type="AlphaFoldDB" id="A0AAN6TQS5"/>
<keyword evidence="1" id="KW-0472">Membrane</keyword>
<proteinExistence type="predicted"/>
<protein>
    <recommendedName>
        <fullName evidence="2">C2H2-type domain-containing protein</fullName>
    </recommendedName>
</protein>
<dbReference type="InterPro" id="IPR013087">
    <property type="entry name" value="Znf_C2H2_type"/>
</dbReference>
<comment type="caution">
    <text evidence="3">The sequence shown here is derived from an EMBL/GenBank/DDBJ whole genome shotgun (WGS) entry which is preliminary data.</text>
</comment>
<dbReference type="PANTHER" id="PTHR37535">
    <property type="entry name" value="FLUG DOMAIN PROTEIN"/>
    <property type="match status" value="1"/>
</dbReference>
<feature type="transmembrane region" description="Helical" evidence="1">
    <location>
        <begin position="311"/>
        <end position="330"/>
    </location>
</feature>
<reference evidence="3" key="1">
    <citation type="journal article" date="2023" name="Mol. Phylogenet. Evol.">
        <title>Genome-scale phylogeny and comparative genomics of the fungal order Sordariales.</title>
        <authorList>
            <person name="Hensen N."/>
            <person name="Bonometti L."/>
            <person name="Westerberg I."/>
            <person name="Brannstrom I.O."/>
            <person name="Guillou S."/>
            <person name="Cros-Aarteil S."/>
            <person name="Calhoun S."/>
            <person name="Haridas S."/>
            <person name="Kuo A."/>
            <person name="Mondo S."/>
            <person name="Pangilinan J."/>
            <person name="Riley R."/>
            <person name="LaButti K."/>
            <person name="Andreopoulos B."/>
            <person name="Lipzen A."/>
            <person name="Chen C."/>
            <person name="Yan M."/>
            <person name="Daum C."/>
            <person name="Ng V."/>
            <person name="Clum A."/>
            <person name="Steindorff A."/>
            <person name="Ohm R.A."/>
            <person name="Martin F."/>
            <person name="Silar P."/>
            <person name="Natvig D.O."/>
            <person name="Lalanne C."/>
            <person name="Gautier V."/>
            <person name="Ament-Velasquez S.L."/>
            <person name="Kruys A."/>
            <person name="Hutchinson M.I."/>
            <person name="Powell A.J."/>
            <person name="Barry K."/>
            <person name="Miller A.N."/>
            <person name="Grigoriev I.V."/>
            <person name="Debuchy R."/>
            <person name="Gladieux P."/>
            <person name="Hiltunen Thoren M."/>
            <person name="Johannesson H."/>
        </authorList>
    </citation>
    <scope>NUCLEOTIDE SEQUENCE</scope>
    <source>
        <strain evidence="3">CBS 731.68</strain>
    </source>
</reference>
<evidence type="ECO:0000313" key="4">
    <source>
        <dbReference type="Proteomes" id="UP001302602"/>
    </source>
</evidence>
<keyword evidence="1" id="KW-1133">Transmembrane helix</keyword>
<evidence type="ECO:0000313" key="3">
    <source>
        <dbReference type="EMBL" id="KAK4118982.1"/>
    </source>
</evidence>
<dbReference type="InterPro" id="IPR021842">
    <property type="entry name" value="DUF3435"/>
</dbReference>
<dbReference type="Pfam" id="PF11917">
    <property type="entry name" value="DUF3435"/>
    <property type="match status" value="1"/>
</dbReference>
<dbReference type="GeneID" id="87830760"/>
<evidence type="ECO:0000259" key="2">
    <source>
        <dbReference type="PROSITE" id="PS00028"/>
    </source>
</evidence>
<dbReference type="PROSITE" id="PS00028">
    <property type="entry name" value="ZINC_FINGER_C2H2_1"/>
    <property type="match status" value="1"/>
</dbReference>